<comment type="caution">
    <text evidence="1">The sequence shown here is derived from an EMBL/GenBank/DDBJ whole genome shotgun (WGS) entry which is preliminary data.</text>
</comment>
<reference evidence="1 2" key="1">
    <citation type="submission" date="2009-12" db="EMBL/GenBank/DDBJ databases">
        <authorList>
            <person name="Shrivastava S."/>
            <person name="Madupu R."/>
            <person name="Durkin A.S."/>
            <person name="Torralba M."/>
            <person name="Methe B."/>
            <person name="Sutton G.G."/>
            <person name="Strausberg R.L."/>
            <person name="Nelson K.E."/>
        </authorList>
    </citation>
    <scope>NUCLEOTIDE SEQUENCE [LARGE SCALE GENOMIC DNA]</scope>
    <source>
        <strain evidence="1 2">W5455</strain>
    </source>
</reference>
<evidence type="ECO:0000313" key="1">
    <source>
        <dbReference type="EMBL" id="EFB90959.1"/>
    </source>
</evidence>
<protein>
    <submittedName>
        <fullName evidence="1">Asp/Glu/Hydantoin racemase</fullName>
    </submittedName>
</protein>
<dbReference type="EMBL" id="ADFP01000054">
    <property type="protein sequence ID" value="EFB90959.1"/>
    <property type="molecule type" value="Genomic_DNA"/>
</dbReference>
<keyword evidence="2" id="KW-1185">Reference proteome</keyword>
<dbReference type="InterPro" id="IPR015942">
    <property type="entry name" value="Asp/Glu/hydantoin_racemase"/>
</dbReference>
<dbReference type="Gene3D" id="3.40.50.1860">
    <property type="match status" value="2"/>
</dbReference>
<name>A0ABP2HUH5_9BACT</name>
<organism evidence="1 2">
    <name type="scientific">Pyramidobacter piscolens W5455</name>
    <dbReference type="NCBI Taxonomy" id="352165"/>
    <lineage>
        <taxon>Bacteria</taxon>
        <taxon>Thermotogati</taxon>
        <taxon>Synergistota</taxon>
        <taxon>Synergistia</taxon>
        <taxon>Synergistales</taxon>
        <taxon>Dethiosulfovibrionaceae</taxon>
        <taxon>Pyramidobacter</taxon>
    </lineage>
</organism>
<dbReference type="Proteomes" id="UP000006462">
    <property type="component" value="Unassembled WGS sequence"/>
</dbReference>
<sequence>MKGCEISMSEKKKIGLIRVLTTQDQELLQLHGRMIESCFPGLSVESRCIADQDEGIHDEASHAKALPKVLALGRAFAAEKVDAVYISCAGDPGVRLLQRELAVPVVGAGTAMAHVAGAYGVPVGVLGITDDVPEEIAKILGGRIVDSLRPPQIHTTLDLFRSEAMEEFAEAGRALKSKGAKLLLLACTGLATIGAASELSRRVGLPALDPLRCAAACLWTALC</sequence>
<proteinExistence type="predicted"/>
<dbReference type="Pfam" id="PF01177">
    <property type="entry name" value="Asp_Glu_race"/>
    <property type="match status" value="1"/>
</dbReference>
<evidence type="ECO:0000313" key="2">
    <source>
        <dbReference type="Proteomes" id="UP000006462"/>
    </source>
</evidence>
<dbReference type="InterPro" id="IPR001920">
    <property type="entry name" value="Asp/Glu_race"/>
</dbReference>
<gene>
    <name evidence="1" type="ORF">HMPREF7215_1961</name>
</gene>
<accession>A0ABP2HUH5</accession>